<dbReference type="Gene3D" id="3.40.50.300">
    <property type="entry name" value="P-loop containing nucleotide triphosphate hydrolases"/>
    <property type="match status" value="1"/>
</dbReference>
<reference evidence="1 2" key="1">
    <citation type="journal article" date="2019" name="Sci. Rep.">
        <title>Comparative genomics of chytrid fungi reveal insights into the obligate biotrophic and pathogenic lifestyle of Synchytrium endobioticum.</title>
        <authorList>
            <person name="van de Vossenberg B.T.L.H."/>
            <person name="Warris S."/>
            <person name="Nguyen H.D.T."/>
            <person name="van Gent-Pelzer M.P.E."/>
            <person name="Joly D.L."/>
            <person name="van de Geest H.C."/>
            <person name="Bonants P.J.M."/>
            <person name="Smith D.S."/>
            <person name="Levesque C.A."/>
            <person name="van der Lee T.A.J."/>
        </authorList>
    </citation>
    <scope>NUCLEOTIDE SEQUENCE [LARGE SCALE GENOMIC DNA]</scope>
    <source>
        <strain evidence="1 2">LEV6574</strain>
    </source>
</reference>
<evidence type="ECO:0008006" key="3">
    <source>
        <dbReference type="Google" id="ProtNLM"/>
    </source>
</evidence>
<dbReference type="Proteomes" id="UP000320475">
    <property type="component" value="Unassembled WGS sequence"/>
</dbReference>
<dbReference type="SUPFAM" id="SSF52540">
    <property type="entry name" value="P-loop containing nucleoside triphosphate hydrolases"/>
    <property type="match status" value="1"/>
</dbReference>
<dbReference type="EMBL" id="QEAM01001272">
    <property type="protein sequence ID" value="TPX29967.1"/>
    <property type="molecule type" value="Genomic_DNA"/>
</dbReference>
<evidence type="ECO:0000313" key="1">
    <source>
        <dbReference type="EMBL" id="TPX29967.1"/>
    </source>
</evidence>
<dbReference type="AlphaFoldDB" id="A0A507BIN4"/>
<proteinExistence type="predicted"/>
<organism evidence="1 2">
    <name type="scientific">Synchytrium endobioticum</name>
    <dbReference type="NCBI Taxonomy" id="286115"/>
    <lineage>
        <taxon>Eukaryota</taxon>
        <taxon>Fungi</taxon>
        <taxon>Fungi incertae sedis</taxon>
        <taxon>Chytridiomycota</taxon>
        <taxon>Chytridiomycota incertae sedis</taxon>
        <taxon>Chytridiomycetes</taxon>
        <taxon>Synchytriales</taxon>
        <taxon>Synchytriaceae</taxon>
        <taxon>Synchytrium</taxon>
    </lineage>
</organism>
<protein>
    <recommendedName>
        <fullName evidence="3">Tr-type G domain-containing protein</fullName>
    </recommendedName>
</protein>
<name>A0A507BIN4_9FUNG</name>
<gene>
    <name evidence="1" type="ORF">SeLEV6574_g08666</name>
</gene>
<feature type="non-terminal residue" evidence="1">
    <location>
        <position position="159"/>
    </location>
</feature>
<dbReference type="OrthoDB" id="342024at2759"/>
<evidence type="ECO:0000313" key="2">
    <source>
        <dbReference type="Proteomes" id="UP000320475"/>
    </source>
</evidence>
<comment type="caution">
    <text evidence="1">The sequence shown here is derived from an EMBL/GenBank/DDBJ whole genome shotgun (WGS) entry which is preliminary data.</text>
</comment>
<sequence length="159" mass="17218">MRCSSGKPELCDARQLEKRACSLQTTSYSELSQSISPPPFCLPNFSSALFLKLDRRFKNSINKQSLVILVSTRHLQQCQKPTPRTVISQQVAPPVMKQAGLAQSVSLGSSIAPPTAQAAIAMTASEENVAQVDEDKREHVNIVFIGHVDAGKSTMGGHI</sequence>
<accession>A0A507BIN4</accession>
<dbReference type="InterPro" id="IPR027417">
    <property type="entry name" value="P-loop_NTPase"/>
</dbReference>